<evidence type="ECO:0000313" key="1">
    <source>
        <dbReference type="EMBL" id="KAI0084343.1"/>
    </source>
</evidence>
<dbReference type="EMBL" id="MU274944">
    <property type="protein sequence ID" value="KAI0084343.1"/>
    <property type="molecule type" value="Genomic_DNA"/>
</dbReference>
<name>A0ACB8TQL1_9APHY</name>
<sequence>MRVNIYQEGTEKVLWYKERYLAEEEIVENLVDNMTSTIHWTIHKPVKGWYIRLRSPSFPPGTFISLTPPPSSSPYHSDAALIFSCRTNIPSSLANGRSSLVRSSSDSDTTLTSDPTTHSYPPTPPQNPVFRVSPPSPRAVQAKLSEIPLPQPTQQISTFILTPHSHAHVPEQKELSVFTRIVSALKNSAPSHSSSFTLSPLPNTITGQSTSYAPTPIPLLTYHDRTPAWKVSSTQGILEMDPRQERELGVHPSFYIAIALAYLDFLTERESYLAAAAD</sequence>
<keyword evidence="2" id="KW-1185">Reference proteome</keyword>
<dbReference type="Proteomes" id="UP001055072">
    <property type="component" value="Unassembled WGS sequence"/>
</dbReference>
<gene>
    <name evidence="1" type="ORF">BDY19DRAFT_987561</name>
</gene>
<comment type="caution">
    <text evidence="1">The sequence shown here is derived from an EMBL/GenBank/DDBJ whole genome shotgun (WGS) entry which is preliminary data.</text>
</comment>
<protein>
    <submittedName>
        <fullName evidence="1">Uncharacterized protein</fullName>
    </submittedName>
</protein>
<organism evidence="1 2">
    <name type="scientific">Irpex rosettiformis</name>
    <dbReference type="NCBI Taxonomy" id="378272"/>
    <lineage>
        <taxon>Eukaryota</taxon>
        <taxon>Fungi</taxon>
        <taxon>Dikarya</taxon>
        <taxon>Basidiomycota</taxon>
        <taxon>Agaricomycotina</taxon>
        <taxon>Agaricomycetes</taxon>
        <taxon>Polyporales</taxon>
        <taxon>Irpicaceae</taxon>
        <taxon>Irpex</taxon>
    </lineage>
</organism>
<evidence type="ECO:0000313" key="2">
    <source>
        <dbReference type="Proteomes" id="UP001055072"/>
    </source>
</evidence>
<accession>A0ACB8TQL1</accession>
<reference evidence="1" key="1">
    <citation type="journal article" date="2021" name="Environ. Microbiol.">
        <title>Gene family expansions and transcriptome signatures uncover fungal adaptations to wood decay.</title>
        <authorList>
            <person name="Hage H."/>
            <person name="Miyauchi S."/>
            <person name="Viragh M."/>
            <person name="Drula E."/>
            <person name="Min B."/>
            <person name="Chaduli D."/>
            <person name="Navarro D."/>
            <person name="Favel A."/>
            <person name="Norest M."/>
            <person name="Lesage-Meessen L."/>
            <person name="Balint B."/>
            <person name="Merenyi Z."/>
            <person name="de Eugenio L."/>
            <person name="Morin E."/>
            <person name="Martinez A.T."/>
            <person name="Baldrian P."/>
            <person name="Stursova M."/>
            <person name="Martinez M.J."/>
            <person name="Novotny C."/>
            <person name="Magnuson J.K."/>
            <person name="Spatafora J.W."/>
            <person name="Maurice S."/>
            <person name="Pangilinan J."/>
            <person name="Andreopoulos W."/>
            <person name="LaButti K."/>
            <person name="Hundley H."/>
            <person name="Na H."/>
            <person name="Kuo A."/>
            <person name="Barry K."/>
            <person name="Lipzen A."/>
            <person name="Henrissat B."/>
            <person name="Riley R."/>
            <person name="Ahrendt S."/>
            <person name="Nagy L.G."/>
            <person name="Grigoriev I.V."/>
            <person name="Martin F."/>
            <person name="Rosso M.N."/>
        </authorList>
    </citation>
    <scope>NUCLEOTIDE SEQUENCE</scope>
    <source>
        <strain evidence="1">CBS 384.51</strain>
    </source>
</reference>
<proteinExistence type="predicted"/>